<name>A0A316A593_9BACT</name>
<sequence>MEISEIKARLSITEVLGHYNIKPDKNSRICCPFHDDKTPSMQVYEKTGTVYCFSGNCKTHGKSLDVIDFIMNKEGITKHEALKKASGLVSGTLPGPTLVSATLEISSLITDFKSLELNLKQTQGAQYLDKRGLGWQLLRDKAGVRLGYNAGQRSAVKQLKNCVLFPLRAGNTKITGMYGRSIYDIEGKKHFYLPDRKGLFPFYPAPTTTHLVLTESIIDACTLLQHTNYTVLALYGTNGLTEEHLKAISMLKGLREATLFFDGDAPGRKALESVSMQLQAVTKAKISHVATPDNEDANSLVISHTPEILDHLIENRTIWVPGVITCEREPEDQPFLFSSERRPIEKEKITEPDQEKPTIIARTIAPTAKDDGIPSSVATPDVSTRDRLQVISPELLIYSTGTLKISILGGVKLTGLDRLRATLKITDEKKPSGTPAARLPVRHNLDLYHAVQSEQLQAKISENLHLESNKAAIVVEGLISALETYRSERMAALQPKRVKDPQLTEAEKNQALTYLKSAGLLERTVNSIAESGIVGEESNAMIAYLVYTSRKRESPLHLMCLGASGTGKTYLQEKVGELMPTEDKLEITTLSENAFYYFGRDELKHKLILIEDLDGAADVLYPLRELQSKRKISKTVTLKDNKGNLKTVTLVVEGPVSVSGCTTREKLYEDNANRCLLLEIDTGKDQDSRIMAYQRKLSAGLINKGQETSAKTLFQNIQRMLKPIAVRNPYAQLINLPDIIFKPRRTIGLLLSFIETITFYHQYQLALKTDPKTGENYIETQPEHIRWAFKLLTEVLFRKSDELSGACRHFLEGLKIYLKAQKTETFTAKEIRKVMRLHPSNLKRYLIELDRYGYIKGKGNRYKGYEYSIVDMHEYEALTRQINTDLQRITDNISGS</sequence>
<dbReference type="InterPro" id="IPR006171">
    <property type="entry name" value="TOPRIM_dom"/>
</dbReference>
<dbReference type="PANTHER" id="PTHR30313:SF2">
    <property type="entry name" value="DNA PRIMASE"/>
    <property type="match status" value="1"/>
</dbReference>
<dbReference type="GO" id="GO:0003677">
    <property type="term" value="F:DNA binding"/>
    <property type="evidence" value="ECO:0007669"/>
    <property type="project" value="InterPro"/>
</dbReference>
<evidence type="ECO:0000313" key="12">
    <source>
        <dbReference type="EMBL" id="PWJ53086.1"/>
    </source>
</evidence>
<keyword evidence="5" id="KW-0235">DNA replication</keyword>
<keyword evidence="8" id="KW-0862">Zinc</keyword>
<dbReference type="PANTHER" id="PTHR30313">
    <property type="entry name" value="DNA PRIMASE"/>
    <property type="match status" value="1"/>
</dbReference>
<dbReference type="EMBL" id="QGDT01000027">
    <property type="protein sequence ID" value="PWJ53086.1"/>
    <property type="molecule type" value="Genomic_DNA"/>
</dbReference>
<organism evidence="12 13">
    <name type="scientific">Dyadobacter jejuensis</name>
    <dbReference type="NCBI Taxonomy" id="1082580"/>
    <lineage>
        <taxon>Bacteria</taxon>
        <taxon>Pseudomonadati</taxon>
        <taxon>Bacteroidota</taxon>
        <taxon>Cytophagia</taxon>
        <taxon>Cytophagales</taxon>
        <taxon>Spirosomataceae</taxon>
        <taxon>Dyadobacter</taxon>
    </lineage>
</organism>
<dbReference type="GO" id="GO:0003899">
    <property type="term" value="F:DNA-directed RNA polymerase activity"/>
    <property type="evidence" value="ECO:0007669"/>
    <property type="project" value="InterPro"/>
</dbReference>
<feature type="domain" description="Toprim" evidence="11">
    <location>
        <begin position="209"/>
        <end position="283"/>
    </location>
</feature>
<gene>
    <name evidence="12" type="ORF">CLV98_1275</name>
</gene>
<evidence type="ECO:0000256" key="4">
    <source>
        <dbReference type="ARBA" id="ARBA00022695"/>
    </source>
</evidence>
<evidence type="ECO:0000256" key="7">
    <source>
        <dbReference type="ARBA" id="ARBA00022771"/>
    </source>
</evidence>
<dbReference type="Pfam" id="PF13155">
    <property type="entry name" value="Toprim_2"/>
    <property type="match status" value="1"/>
</dbReference>
<keyword evidence="4" id="KW-0548">Nucleotidyltransferase</keyword>
<evidence type="ECO:0000256" key="5">
    <source>
        <dbReference type="ARBA" id="ARBA00022705"/>
    </source>
</evidence>
<keyword evidence="9" id="KW-0804">Transcription</keyword>
<feature type="domain" description="Zinc finger CHC2-type" evidence="10">
    <location>
        <begin position="30"/>
        <end position="86"/>
    </location>
</feature>
<evidence type="ECO:0000259" key="10">
    <source>
        <dbReference type="SMART" id="SM00400"/>
    </source>
</evidence>
<comment type="caution">
    <text evidence="12">The sequence shown here is derived from an EMBL/GenBank/DDBJ whole genome shotgun (WGS) entry which is preliminary data.</text>
</comment>
<accession>A0A316A593</accession>
<dbReference type="CDD" id="cd01029">
    <property type="entry name" value="TOPRIM_primases"/>
    <property type="match status" value="1"/>
</dbReference>
<keyword evidence="6" id="KW-0479">Metal-binding</keyword>
<evidence type="ECO:0000256" key="1">
    <source>
        <dbReference type="ARBA" id="ARBA00022478"/>
    </source>
</evidence>
<dbReference type="GO" id="GO:0000428">
    <property type="term" value="C:DNA-directed RNA polymerase complex"/>
    <property type="evidence" value="ECO:0007669"/>
    <property type="project" value="UniProtKB-KW"/>
</dbReference>
<evidence type="ECO:0000259" key="11">
    <source>
        <dbReference type="SMART" id="SM00493"/>
    </source>
</evidence>
<dbReference type="InterPro" id="IPR050219">
    <property type="entry name" value="DnaG_primase"/>
</dbReference>
<keyword evidence="1" id="KW-0240">DNA-directed RNA polymerase</keyword>
<evidence type="ECO:0000256" key="8">
    <source>
        <dbReference type="ARBA" id="ARBA00022833"/>
    </source>
</evidence>
<dbReference type="SMART" id="SM00400">
    <property type="entry name" value="ZnF_CHCC"/>
    <property type="match status" value="1"/>
</dbReference>
<evidence type="ECO:0000256" key="6">
    <source>
        <dbReference type="ARBA" id="ARBA00022723"/>
    </source>
</evidence>
<dbReference type="InterPro" id="IPR036977">
    <property type="entry name" value="DNA_primase_Znf_CHC2"/>
</dbReference>
<evidence type="ECO:0000256" key="2">
    <source>
        <dbReference type="ARBA" id="ARBA00022515"/>
    </source>
</evidence>
<evidence type="ECO:0000256" key="9">
    <source>
        <dbReference type="ARBA" id="ARBA00023163"/>
    </source>
</evidence>
<dbReference type="AlphaFoldDB" id="A0A316A593"/>
<dbReference type="GO" id="GO:0005737">
    <property type="term" value="C:cytoplasm"/>
    <property type="evidence" value="ECO:0007669"/>
    <property type="project" value="TreeGrafter"/>
</dbReference>
<evidence type="ECO:0000313" key="13">
    <source>
        <dbReference type="Proteomes" id="UP000245880"/>
    </source>
</evidence>
<dbReference type="GO" id="GO:1990077">
    <property type="term" value="C:primosome complex"/>
    <property type="evidence" value="ECO:0007669"/>
    <property type="project" value="UniProtKB-KW"/>
</dbReference>
<dbReference type="Proteomes" id="UP000245880">
    <property type="component" value="Unassembled WGS sequence"/>
</dbReference>
<reference evidence="12 13" key="1">
    <citation type="submission" date="2018-03" db="EMBL/GenBank/DDBJ databases">
        <title>Genomic Encyclopedia of Archaeal and Bacterial Type Strains, Phase II (KMG-II): from individual species to whole genera.</title>
        <authorList>
            <person name="Goeker M."/>
        </authorList>
    </citation>
    <scope>NUCLEOTIDE SEQUENCE [LARGE SCALE GENOMIC DNA]</scope>
    <source>
        <strain evidence="12 13">DSM 100346</strain>
    </source>
</reference>
<keyword evidence="7" id="KW-0863">Zinc-finger</keyword>
<protein>
    <submittedName>
        <fullName evidence="12">DNA primase</fullName>
    </submittedName>
</protein>
<dbReference type="SUPFAM" id="SSF57783">
    <property type="entry name" value="Zinc beta-ribbon"/>
    <property type="match status" value="1"/>
</dbReference>
<dbReference type="InterPro" id="IPR034154">
    <property type="entry name" value="TOPRIM_DnaG/twinkle"/>
</dbReference>
<dbReference type="GO" id="GO:0006269">
    <property type="term" value="P:DNA replication, synthesis of primer"/>
    <property type="evidence" value="ECO:0007669"/>
    <property type="project" value="UniProtKB-KW"/>
</dbReference>
<evidence type="ECO:0000256" key="3">
    <source>
        <dbReference type="ARBA" id="ARBA00022679"/>
    </source>
</evidence>
<dbReference type="InterPro" id="IPR002694">
    <property type="entry name" value="Znf_CHC2"/>
</dbReference>
<dbReference type="Gene3D" id="3.90.580.10">
    <property type="entry name" value="Zinc finger, CHC2-type domain"/>
    <property type="match status" value="1"/>
</dbReference>
<dbReference type="OrthoDB" id="9804281at2"/>
<keyword evidence="3" id="KW-0808">Transferase</keyword>
<keyword evidence="2" id="KW-0639">Primosome</keyword>
<dbReference type="RefSeq" id="WP_109678344.1">
    <property type="nucleotide sequence ID" value="NZ_QGDT01000027.1"/>
</dbReference>
<dbReference type="Gene3D" id="3.40.1360.10">
    <property type="match status" value="1"/>
</dbReference>
<dbReference type="Pfam" id="PF01807">
    <property type="entry name" value="Zn_ribbon_DnaG"/>
    <property type="match status" value="1"/>
</dbReference>
<dbReference type="GO" id="GO:0008270">
    <property type="term" value="F:zinc ion binding"/>
    <property type="evidence" value="ECO:0007669"/>
    <property type="project" value="UniProtKB-KW"/>
</dbReference>
<keyword evidence="13" id="KW-1185">Reference proteome</keyword>
<dbReference type="SMART" id="SM00493">
    <property type="entry name" value="TOPRIM"/>
    <property type="match status" value="1"/>
</dbReference>
<proteinExistence type="predicted"/>
<dbReference type="SUPFAM" id="SSF56731">
    <property type="entry name" value="DNA primase core"/>
    <property type="match status" value="1"/>
</dbReference>